<feature type="transmembrane region" description="Helical" evidence="1">
    <location>
        <begin position="131"/>
        <end position="158"/>
    </location>
</feature>
<feature type="transmembrane region" description="Helical" evidence="1">
    <location>
        <begin position="42"/>
        <end position="63"/>
    </location>
</feature>
<name>A0A9P5C0Z3_9PLEO</name>
<feature type="transmembrane region" description="Helical" evidence="1">
    <location>
        <begin position="75"/>
        <end position="95"/>
    </location>
</feature>
<dbReference type="EMBL" id="SWKV01000026">
    <property type="protein sequence ID" value="KAF3040270.1"/>
    <property type="molecule type" value="Genomic_DNA"/>
</dbReference>
<keyword evidence="1" id="KW-0472">Membrane</keyword>
<dbReference type="AlphaFoldDB" id="A0A9P5C0Z3"/>
<comment type="caution">
    <text evidence="2">The sequence shown here is derived from an EMBL/GenBank/DDBJ whole genome shotgun (WGS) entry which is preliminary data.</text>
</comment>
<dbReference type="Proteomes" id="UP000758155">
    <property type="component" value="Unassembled WGS sequence"/>
</dbReference>
<evidence type="ECO:0000313" key="2">
    <source>
        <dbReference type="EMBL" id="KAF3040270.1"/>
    </source>
</evidence>
<evidence type="ECO:0008006" key="4">
    <source>
        <dbReference type="Google" id="ProtNLM"/>
    </source>
</evidence>
<proteinExistence type="predicted"/>
<dbReference type="PANTHER" id="PTHR37451">
    <property type="entry name" value="MARVEL DOMAIN"/>
    <property type="match status" value="1"/>
</dbReference>
<evidence type="ECO:0000256" key="1">
    <source>
        <dbReference type="SAM" id="Phobius"/>
    </source>
</evidence>
<gene>
    <name evidence="2" type="ORF">E8E12_004581</name>
</gene>
<accession>A0A9P5C0Z3</accession>
<sequence>MDGTAAQQSRKRLPTLLAPIAQIVLAIAILGLAAYGVDYISYNVLIYSIAVNVCSLGVSSWLLASRTFLSKFDNIWIALGLHAWMLVFWIVDLGLTADLTREWSPQCSYTTQAGKICSTYVTKRDTTYKTYYGALIASSILIGLQVLLWLGTTTLLALDLKRRRSTVTQSPAVAAGPRFSNESQMTVGDVEKTNVFDTVSQQPIRSTAEPILPPSPEIEGEPVVPFQPGQPSQYDPRSISCQASILTASEQSELAWRGLDGIDSVGSPIPDAQVVNNLYFTQQEIMDEARREVRQQDLGCRTPWKGVADNRP</sequence>
<dbReference type="OrthoDB" id="5325022at2759"/>
<keyword evidence="1" id="KW-0812">Transmembrane</keyword>
<evidence type="ECO:0000313" key="3">
    <source>
        <dbReference type="Proteomes" id="UP000758155"/>
    </source>
</evidence>
<protein>
    <recommendedName>
        <fullName evidence="4">MARVEL domain-containing protein</fullName>
    </recommendedName>
</protein>
<dbReference type="PANTHER" id="PTHR37451:SF3">
    <property type="entry name" value="MARVEL DOMAIN-CONTAINING PROTEIN"/>
    <property type="match status" value="1"/>
</dbReference>
<reference evidence="2" key="1">
    <citation type="submission" date="2019-04" db="EMBL/GenBank/DDBJ databases">
        <title>Sequencing of skin fungus with MAO and IRED activity.</title>
        <authorList>
            <person name="Marsaioli A.J."/>
            <person name="Bonatto J.M.C."/>
            <person name="Reis Junior O."/>
        </authorList>
    </citation>
    <scope>NUCLEOTIDE SEQUENCE</scope>
    <source>
        <strain evidence="2">28M1</strain>
    </source>
</reference>
<keyword evidence="3" id="KW-1185">Reference proteome</keyword>
<feature type="transmembrane region" description="Helical" evidence="1">
    <location>
        <begin position="16"/>
        <end position="36"/>
    </location>
</feature>
<keyword evidence="1" id="KW-1133">Transmembrane helix</keyword>
<organism evidence="2 3">
    <name type="scientific">Didymella heteroderae</name>
    <dbReference type="NCBI Taxonomy" id="1769908"/>
    <lineage>
        <taxon>Eukaryota</taxon>
        <taxon>Fungi</taxon>
        <taxon>Dikarya</taxon>
        <taxon>Ascomycota</taxon>
        <taxon>Pezizomycotina</taxon>
        <taxon>Dothideomycetes</taxon>
        <taxon>Pleosporomycetidae</taxon>
        <taxon>Pleosporales</taxon>
        <taxon>Pleosporineae</taxon>
        <taxon>Didymellaceae</taxon>
        <taxon>Didymella</taxon>
    </lineage>
</organism>